<evidence type="ECO:0000313" key="2">
    <source>
        <dbReference type="Proteomes" id="UP001054945"/>
    </source>
</evidence>
<keyword evidence="2" id="KW-1185">Reference proteome</keyword>
<dbReference type="EMBL" id="BPLR01005200">
    <property type="protein sequence ID" value="GIY00566.1"/>
    <property type="molecule type" value="Genomic_DNA"/>
</dbReference>
<accession>A0AAV4PXF8</accession>
<proteinExistence type="predicted"/>
<name>A0AAV4PXF8_CAEEX</name>
<comment type="caution">
    <text evidence="1">The sequence shown here is derived from an EMBL/GenBank/DDBJ whole genome shotgun (WGS) entry which is preliminary data.</text>
</comment>
<reference evidence="1 2" key="1">
    <citation type="submission" date="2021-06" db="EMBL/GenBank/DDBJ databases">
        <title>Caerostris extrusa draft genome.</title>
        <authorList>
            <person name="Kono N."/>
            <person name="Arakawa K."/>
        </authorList>
    </citation>
    <scope>NUCLEOTIDE SEQUENCE [LARGE SCALE GENOMIC DNA]</scope>
</reference>
<sequence>MFALLKIIFIVIAHLGIYPNYVFQVKNSDIVFALEMEPSKAYLISIYSFPVTLTSPSTVARNCLFAFPLRLDKLPSTLLWYFHDSAEIITWLAVPPCVWSYSCQAIKLLTCTDVYHGMHC</sequence>
<gene>
    <name evidence="1" type="ORF">CEXT_169971</name>
</gene>
<dbReference type="AlphaFoldDB" id="A0AAV4PXF8"/>
<dbReference type="Proteomes" id="UP001054945">
    <property type="component" value="Unassembled WGS sequence"/>
</dbReference>
<evidence type="ECO:0000313" key="1">
    <source>
        <dbReference type="EMBL" id="GIY00566.1"/>
    </source>
</evidence>
<protein>
    <submittedName>
        <fullName evidence="1">Uncharacterized protein</fullName>
    </submittedName>
</protein>
<organism evidence="1 2">
    <name type="scientific">Caerostris extrusa</name>
    <name type="common">Bark spider</name>
    <name type="synonym">Caerostris bankana</name>
    <dbReference type="NCBI Taxonomy" id="172846"/>
    <lineage>
        <taxon>Eukaryota</taxon>
        <taxon>Metazoa</taxon>
        <taxon>Ecdysozoa</taxon>
        <taxon>Arthropoda</taxon>
        <taxon>Chelicerata</taxon>
        <taxon>Arachnida</taxon>
        <taxon>Araneae</taxon>
        <taxon>Araneomorphae</taxon>
        <taxon>Entelegynae</taxon>
        <taxon>Araneoidea</taxon>
        <taxon>Araneidae</taxon>
        <taxon>Caerostris</taxon>
    </lineage>
</organism>